<organism evidence="2 3">
    <name type="scientific">Rhizobium meliloti</name>
    <name type="common">Ensifer meliloti</name>
    <name type="synonym">Sinorhizobium meliloti</name>
    <dbReference type="NCBI Taxonomy" id="382"/>
    <lineage>
        <taxon>Bacteria</taxon>
        <taxon>Pseudomonadati</taxon>
        <taxon>Pseudomonadota</taxon>
        <taxon>Alphaproteobacteria</taxon>
        <taxon>Hyphomicrobiales</taxon>
        <taxon>Rhizobiaceae</taxon>
        <taxon>Sinorhizobium/Ensifer group</taxon>
        <taxon>Sinorhizobium</taxon>
    </lineage>
</organism>
<gene>
    <name evidence="2" type="ORF">CEJ86_08160</name>
</gene>
<dbReference type="Proteomes" id="UP000231987">
    <property type="component" value="Unassembled WGS sequence"/>
</dbReference>
<accession>A0A2J0Z554</accession>
<feature type="transmembrane region" description="Helical" evidence="1">
    <location>
        <begin position="12"/>
        <end position="34"/>
    </location>
</feature>
<feature type="transmembrane region" description="Helical" evidence="1">
    <location>
        <begin position="139"/>
        <end position="158"/>
    </location>
</feature>
<sequence>MIPGFSIETLLALHVAVSLIGIGTGLVALPALAAGRWLGHWHAVFLVTTAATSITGFLFPFSGITPALVVGAISVLTLVIAFAALYALTLRGWARPAYVVSATFALYLNLFVLVVQSFLKVPVLQPLAPTQTEAPFVAAQALLLTAGIVLGATAVIGSRRAALPLPVRPRSRKSA</sequence>
<proteinExistence type="predicted"/>
<reference evidence="2 3" key="1">
    <citation type="submission" date="2017-06" db="EMBL/GenBank/DDBJ databases">
        <title>Ensifer strains isolated from leguminous trees and herbs display diverse denitrification phenotypes with some acting as strong N2O sinks.</title>
        <authorList>
            <person name="Woliy K."/>
            <person name="Mania D."/>
            <person name="Bakken L.R."/>
            <person name="Frostegard A."/>
        </authorList>
    </citation>
    <scope>NUCLEOTIDE SEQUENCE [LARGE SCALE GENOMIC DNA]</scope>
    <source>
        <strain evidence="2 3">AC50a</strain>
    </source>
</reference>
<protein>
    <recommendedName>
        <fullName evidence="4">DUF2269 family protein</fullName>
    </recommendedName>
</protein>
<feature type="transmembrane region" description="Helical" evidence="1">
    <location>
        <begin position="97"/>
        <end position="119"/>
    </location>
</feature>
<evidence type="ECO:0000313" key="2">
    <source>
        <dbReference type="EMBL" id="PJR15676.1"/>
    </source>
</evidence>
<dbReference type="RefSeq" id="WP_100670982.1">
    <property type="nucleotide sequence ID" value="NZ_NJGD01000003.1"/>
</dbReference>
<dbReference type="AlphaFoldDB" id="A0A2J0Z554"/>
<feature type="transmembrane region" description="Helical" evidence="1">
    <location>
        <begin position="41"/>
        <end position="61"/>
    </location>
</feature>
<evidence type="ECO:0000256" key="1">
    <source>
        <dbReference type="SAM" id="Phobius"/>
    </source>
</evidence>
<comment type="caution">
    <text evidence="2">The sequence shown here is derived from an EMBL/GenBank/DDBJ whole genome shotgun (WGS) entry which is preliminary data.</text>
</comment>
<keyword evidence="1" id="KW-0472">Membrane</keyword>
<name>A0A2J0Z554_RHIML</name>
<keyword evidence="1" id="KW-1133">Transmembrane helix</keyword>
<dbReference type="EMBL" id="NJGD01000003">
    <property type="protein sequence ID" value="PJR15676.1"/>
    <property type="molecule type" value="Genomic_DNA"/>
</dbReference>
<keyword evidence="1" id="KW-0812">Transmembrane</keyword>
<evidence type="ECO:0008006" key="4">
    <source>
        <dbReference type="Google" id="ProtNLM"/>
    </source>
</evidence>
<evidence type="ECO:0000313" key="3">
    <source>
        <dbReference type="Proteomes" id="UP000231987"/>
    </source>
</evidence>
<feature type="transmembrane region" description="Helical" evidence="1">
    <location>
        <begin position="67"/>
        <end position="90"/>
    </location>
</feature>